<proteinExistence type="predicted"/>
<sequence length="186" mass="20910">MAALLHSFGLTRTGHRDKIEMQFRGETVCYLRVQDVWATKAGDRMMICTNFKAIYAARLNWVYGVSRRPGAGLALKRLKFKALQPSRADRDPYIWALLIALAQAHKKLAPDAPRWKILLLACPGPGVRQLYCYQGWVPAPLLRKLDEPSAEVACPAVAIRVSTISLEAPRDAARCIWEMLHEAELV</sequence>
<name>A0A167CHG6_9HYPO</name>
<dbReference type="Proteomes" id="UP000076863">
    <property type="component" value="Unassembled WGS sequence"/>
</dbReference>
<dbReference type="AlphaFoldDB" id="A0A167CHG6"/>
<comment type="caution">
    <text evidence="1">The sequence shown here is derived from an EMBL/GenBank/DDBJ whole genome shotgun (WGS) entry which is preliminary data.</text>
</comment>
<dbReference type="OrthoDB" id="5343483at2759"/>
<keyword evidence="2" id="KW-1185">Reference proteome</keyword>
<gene>
    <name evidence="1" type="ORF">BBO_05733</name>
</gene>
<reference evidence="1 2" key="1">
    <citation type="journal article" date="2016" name="Genome Biol. Evol.">
        <title>Divergent and convergent evolution of fungal pathogenicity.</title>
        <authorList>
            <person name="Shang Y."/>
            <person name="Xiao G."/>
            <person name="Zheng P."/>
            <person name="Cen K."/>
            <person name="Zhan S."/>
            <person name="Wang C."/>
        </authorList>
    </citation>
    <scope>NUCLEOTIDE SEQUENCE [LARGE SCALE GENOMIC DNA]</scope>
    <source>
        <strain evidence="1 2">RCEF 3172</strain>
    </source>
</reference>
<protein>
    <submittedName>
        <fullName evidence="1">Uncharacterized protein</fullName>
    </submittedName>
</protein>
<accession>A0A167CHG6</accession>
<evidence type="ECO:0000313" key="1">
    <source>
        <dbReference type="EMBL" id="OAA41197.1"/>
    </source>
</evidence>
<organism evidence="1 2">
    <name type="scientific">Beauveria brongniartii RCEF 3172</name>
    <dbReference type="NCBI Taxonomy" id="1081107"/>
    <lineage>
        <taxon>Eukaryota</taxon>
        <taxon>Fungi</taxon>
        <taxon>Dikarya</taxon>
        <taxon>Ascomycota</taxon>
        <taxon>Pezizomycotina</taxon>
        <taxon>Sordariomycetes</taxon>
        <taxon>Hypocreomycetidae</taxon>
        <taxon>Hypocreales</taxon>
        <taxon>Cordycipitaceae</taxon>
        <taxon>Beauveria</taxon>
        <taxon>Beauveria brongniartii</taxon>
    </lineage>
</organism>
<dbReference type="EMBL" id="AZHA01000017">
    <property type="protein sequence ID" value="OAA41197.1"/>
    <property type="molecule type" value="Genomic_DNA"/>
</dbReference>
<evidence type="ECO:0000313" key="2">
    <source>
        <dbReference type="Proteomes" id="UP000076863"/>
    </source>
</evidence>